<name>A0A2P7U1R9_9NEIS</name>
<dbReference type="EMBL" id="PXYY01000013">
    <property type="protein sequence ID" value="PSJ80871.1"/>
    <property type="molecule type" value="Genomic_DNA"/>
</dbReference>
<gene>
    <name evidence="6" type="ORF">C7N83_03590</name>
</gene>
<comment type="caution">
    <text evidence="6">The sequence shown here is derived from an EMBL/GenBank/DDBJ whole genome shotgun (WGS) entry which is preliminary data.</text>
</comment>
<dbReference type="InterPro" id="IPR038722">
    <property type="entry name" value="Ner_HTH_dom"/>
</dbReference>
<dbReference type="Proteomes" id="UP000241868">
    <property type="component" value="Unassembled WGS sequence"/>
</dbReference>
<dbReference type="Gene3D" id="1.10.260.40">
    <property type="entry name" value="lambda repressor-like DNA-binding domains"/>
    <property type="match status" value="1"/>
</dbReference>
<keyword evidence="2" id="KW-0805">Transcription regulation</keyword>
<reference evidence="6 7" key="1">
    <citation type="submission" date="2018-03" db="EMBL/GenBank/DDBJ databases">
        <title>Neisseria weixii sp. nov., isolated from the intestinal contents of Tibetan Plateau pika (Ochotona curzoniae) in Yushu, Qinghai Province, China.</title>
        <authorList>
            <person name="Gui Z."/>
        </authorList>
    </citation>
    <scope>NUCLEOTIDE SEQUENCE [LARGE SCALE GENOMIC DNA]</scope>
    <source>
        <strain evidence="6 7">ATCC 51483</strain>
    </source>
</reference>
<dbReference type="AlphaFoldDB" id="A0A2P7U1R9"/>
<comment type="similarity">
    <text evidence="1">Belongs to the ner transcriptional regulatory family.</text>
</comment>
<accession>A0A2P7U1R9</accession>
<sequence length="87" mass="10023">METLKERLMVKIEDAERQKQDWHRAEIVAAVRKRGKTITALSIESGLSANTLKSALQFKYPKGERIISDFLGIPPQEIWPSRYPKQV</sequence>
<evidence type="ECO:0000313" key="6">
    <source>
        <dbReference type="EMBL" id="PSJ80871.1"/>
    </source>
</evidence>
<feature type="domain" description="Ner winged helix-turn-helix DNA-binding" evidence="5">
    <location>
        <begin position="21"/>
        <end position="86"/>
    </location>
</feature>
<evidence type="ECO:0000256" key="3">
    <source>
        <dbReference type="ARBA" id="ARBA00023125"/>
    </source>
</evidence>
<dbReference type="InterPro" id="IPR010982">
    <property type="entry name" value="Lambda_DNA-bd_dom_sf"/>
</dbReference>
<organism evidence="6 7">
    <name type="scientific">Neisseria iguanae</name>
    <dbReference type="NCBI Taxonomy" id="90242"/>
    <lineage>
        <taxon>Bacteria</taxon>
        <taxon>Pseudomonadati</taxon>
        <taxon>Pseudomonadota</taxon>
        <taxon>Betaproteobacteria</taxon>
        <taxon>Neisseriales</taxon>
        <taxon>Neisseriaceae</taxon>
        <taxon>Neisseria</taxon>
    </lineage>
</organism>
<dbReference type="RefSeq" id="WP_079453753.1">
    <property type="nucleotide sequence ID" value="NZ_PXYY01000013.1"/>
</dbReference>
<evidence type="ECO:0000256" key="2">
    <source>
        <dbReference type="ARBA" id="ARBA00023015"/>
    </source>
</evidence>
<keyword evidence="3" id="KW-0238">DNA-binding</keyword>
<keyword evidence="7" id="KW-1185">Reference proteome</keyword>
<evidence type="ECO:0000256" key="4">
    <source>
        <dbReference type="ARBA" id="ARBA00023163"/>
    </source>
</evidence>
<evidence type="ECO:0000259" key="5">
    <source>
        <dbReference type="Pfam" id="PF13693"/>
    </source>
</evidence>
<dbReference type="SUPFAM" id="SSF47413">
    <property type="entry name" value="lambda repressor-like DNA-binding domains"/>
    <property type="match status" value="1"/>
</dbReference>
<dbReference type="Pfam" id="PF13693">
    <property type="entry name" value="HTH_35"/>
    <property type="match status" value="1"/>
</dbReference>
<keyword evidence="4" id="KW-0804">Transcription</keyword>
<proteinExistence type="inferred from homology"/>
<dbReference type="OrthoDB" id="5405994at2"/>
<protein>
    <submittedName>
        <fullName evidence="6">Transcriptional regulator</fullName>
    </submittedName>
</protein>
<evidence type="ECO:0000256" key="1">
    <source>
        <dbReference type="ARBA" id="ARBA00006157"/>
    </source>
</evidence>
<evidence type="ECO:0000313" key="7">
    <source>
        <dbReference type="Proteomes" id="UP000241868"/>
    </source>
</evidence>
<dbReference type="GO" id="GO:0003677">
    <property type="term" value="F:DNA binding"/>
    <property type="evidence" value="ECO:0007669"/>
    <property type="project" value="UniProtKB-KW"/>
</dbReference>